<feature type="region of interest" description="Disordered" evidence="1">
    <location>
        <begin position="67"/>
        <end position="128"/>
    </location>
</feature>
<feature type="region of interest" description="Disordered" evidence="1">
    <location>
        <begin position="1"/>
        <end position="45"/>
    </location>
</feature>
<gene>
    <name evidence="2" type="ORF">NDU88_005825</name>
</gene>
<evidence type="ECO:0000313" key="3">
    <source>
        <dbReference type="Proteomes" id="UP001066276"/>
    </source>
</evidence>
<dbReference type="EMBL" id="JANPWB010000012">
    <property type="protein sequence ID" value="KAJ1117628.1"/>
    <property type="molecule type" value="Genomic_DNA"/>
</dbReference>
<reference evidence="2" key="1">
    <citation type="journal article" date="2022" name="bioRxiv">
        <title>Sequencing and chromosome-scale assembly of the giantPleurodeles waltlgenome.</title>
        <authorList>
            <person name="Brown T."/>
            <person name="Elewa A."/>
            <person name="Iarovenko S."/>
            <person name="Subramanian E."/>
            <person name="Araus A.J."/>
            <person name="Petzold A."/>
            <person name="Susuki M."/>
            <person name="Suzuki K.-i.T."/>
            <person name="Hayashi T."/>
            <person name="Toyoda A."/>
            <person name="Oliveira C."/>
            <person name="Osipova E."/>
            <person name="Leigh N.D."/>
            <person name="Simon A."/>
            <person name="Yun M.H."/>
        </authorList>
    </citation>
    <scope>NUCLEOTIDE SEQUENCE</scope>
    <source>
        <strain evidence="2">20211129_DDA</strain>
        <tissue evidence="2">Liver</tissue>
    </source>
</reference>
<evidence type="ECO:0000313" key="2">
    <source>
        <dbReference type="EMBL" id="KAJ1117628.1"/>
    </source>
</evidence>
<keyword evidence="3" id="KW-1185">Reference proteome</keyword>
<evidence type="ECO:0000256" key="1">
    <source>
        <dbReference type="SAM" id="MobiDB-lite"/>
    </source>
</evidence>
<proteinExistence type="predicted"/>
<sequence length="128" mass="13803">MAQPNTDRGKEQLRATPGGGRAAVGTRQWATPTAHDPAPHMLSPSPKPFLPWRALLTRRGASYLVHLPLPGGTEGHNPGHPQAERRGAKPLTLRRGGVGTMPPPRPDRGGGMQPRERNDLTATAQHRQ</sequence>
<dbReference type="AlphaFoldDB" id="A0AAV7NWD1"/>
<name>A0AAV7NWD1_PLEWA</name>
<organism evidence="2 3">
    <name type="scientific">Pleurodeles waltl</name>
    <name type="common">Iberian ribbed newt</name>
    <dbReference type="NCBI Taxonomy" id="8319"/>
    <lineage>
        <taxon>Eukaryota</taxon>
        <taxon>Metazoa</taxon>
        <taxon>Chordata</taxon>
        <taxon>Craniata</taxon>
        <taxon>Vertebrata</taxon>
        <taxon>Euteleostomi</taxon>
        <taxon>Amphibia</taxon>
        <taxon>Batrachia</taxon>
        <taxon>Caudata</taxon>
        <taxon>Salamandroidea</taxon>
        <taxon>Salamandridae</taxon>
        <taxon>Pleurodelinae</taxon>
        <taxon>Pleurodeles</taxon>
    </lineage>
</organism>
<dbReference type="Proteomes" id="UP001066276">
    <property type="component" value="Chromosome 8"/>
</dbReference>
<comment type="caution">
    <text evidence="2">The sequence shown here is derived from an EMBL/GenBank/DDBJ whole genome shotgun (WGS) entry which is preliminary data.</text>
</comment>
<accession>A0AAV7NWD1</accession>
<protein>
    <submittedName>
        <fullName evidence="2">Uncharacterized protein</fullName>
    </submittedName>
</protein>